<dbReference type="PROSITE" id="PS50176">
    <property type="entry name" value="ARM_REPEAT"/>
    <property type="match status" value="1"/>
</dbReference>
<dbReference type="InterPro" id="IPR016024">
    <property type="entry name" value="ARM-type_fold"/>
</dbReference>
<evidence type="ECO:0008006" key="3">
    <source>
        <dbReference type="Google" id="ProtNLM"/>
    </source>
</evidence>
<dbReference type="AlphaFoldDB" id="A0A7S3EW26"/>
<dbReference type="InterPro" id="IPR000225">
    <property type="entry name" value="Armadillo"/>
</dbReference>
<dbReference type="Gene3D" id="1.25.10.10">
    <property type="entry name" value="Leucine-rich Repeat Variant"/>
    <property type="match status" value="1"/>
</dbReference>
<accession>A0A7S3EW26</accession>
<dbReference type="SUPFAM" id="SSF48371">
    <property type="entry name" value="ARM repeat"/>
    <property type="match status" value="1"/>
</dbReference>
<organism evidence="2">
    <name type="scientific">Haptolina ericina</name>
    <dbReference type="NCBI Taxonomy" id="156174"/>
    <lineage>
        <taxon>Eukaryota</taxon>
        <taxon>Haptista</taxon>
        <taxon>Haptophyta</taxon>
        <taxon>Prymnesiophyceae</taxon>
        <taxon>Prymnesiales</taxon>
        <taxon>Prymnesiaceae</taxon>
        <taxon>Haptolina</taxon>
    </lineage>
</organism>
<gene>
    <name evidence="2" type="ORF">HERI1096_LOCUS11957</name>
</gene>
<protein>
    <recommendedName>
        <fullName evidence="3">Nucleotide exchange factor Fes1 domain-containing protein</fullName>
    </recommendedName>
</protein>
<proteinExistence type="predicted"/>
<dbReference type="EMBL" id="HBHX01021435">
    <property type="protein sequence ID" value="CAE0111297.1"/>
    <property type="molecule type" value="Transcribed_RNA"/>
</dbReference>
<dbReference type="InterPro" id="IPR011989">
    <property type="entry name" value="ARM-like"/>
</dbReference>
<reference evidence="2" key="1">
    <citation type="submission" date="2021-01" db="EMBL/GenBank/DDBJ databases">
        <authorList>
            <person name="Corre E."/>
            <person name="Pelletier E."/>
            <person name="Niang G."/>
            <person name="Scheremetjew M."/>
            <person name="Finn R."/>
            <person name="Kale V."/>
            <person name="Holt S."/>
            <person name="Cochrane G."/>
            <person name="Meng A."/>
            <person name="Brown T."/>
            <person name="Cohen L."/>
        </authorList>
    </citation>
    <scope>NUCLEOTIDE SEQUENCE</scope>
    <source>
        <strain evidence="2">CCMP281</strain>
    </source>
</reference>
<sequence length="295" mass="32236">MANGLSDAHHLHEQVHALPEGEAVIGKGGEANPRWRHKTAADPAQLPPVREELMWLDGEDGPDLDLVAEELHLAHVAAERERSRALREAEVTRREREEEWQSVTDDPDVPLELLIPILAALMCSDDSDEVGCAVMRLALAVDTEEIDASVLGTLVRDNFGLDALVGILRNPTLSESVIQAALLVLGNLGSDAVDPQAELTRDRLRALNAYDDFLYCLHAASADETTLIYALGAVQNICAIDPCFANECARDGALINWMRGLAHSSENERVQHYARGCIQNIDSTLEHAVAVYEEG</sequence>
<name>A0A7S3EW26_9EUKA</name>
<evidence type="ECO:0000256" key="1">
    <source>
        <dbReference type="PROSITE-ProRule" id="PRU00259"/>
    </source>
</evidence>
<evidence type="ECO:0000313" key="2">
    <source>
        <dbReference type="EMBL" id="CAE0111297.1"/>
    </source>
</evidence>
<feature type="repeat" description="ARM" evidence="1">
    <location>
        <begin position="159"/>
        <end position="188"/>
    </location>
</feature>